<name>A0A9D3LTC7_ANGAN</name>
<dbReference type="Pfam" id="PF02199">
    <property type="entry name" value="SapA"/>
    <property type="match status" value="1"/>
</dbReference>
<feature type="domain" description="Saposin B-type" evidence="7">
    <location>
        <begin position="145"/>
        <end position="224"/>
    </location>
</feature>
<proteinExistence type="predicted"/>
<evidence type="ECO:0000256" key="3">
    <source>
        <dbReference type="ARBA" id="ARBA00022729"/>
    </source>
</evidence>
<keyword evidence="3 6" id="KW-0732">Signal</keyword>
<dbReference type="PROSITE" id="PS50015">
    <property type="entry name" value="SAP_B"/>
    <property type="match status" value="3"/>
</dbReference>
<keyword evidence="5" id="KW-0325">Glycoprotein</keyword>
<evidence type="ECO:0000259" key="7">
    <source>
        <dbReference type="PROSITE" id="PS50015"/>
    </source>
</evidence>
<dbReference type="InterPro" id="IPR011001">
    <property type="entry name" value="Saposin-like"/>
</dbReference>
<dbReference type="AlphaFoldDB" id="A0A9D3LTC7"/>
<evidence type="ECO:0000256" key="4">
    <source>
        <dbReference type="ARBA" id="ARBA00023157"/>
    </source>
</evidence>
<comment type="subcellular location">
    <subcellularLocation>
        <location evidence="1">Secreted</location>
    </subcellularLocation>
</comment>
<feature type="signal peptide" evidence="6">
    <location>
        <begin position="1"/>
        <end position="20"/>
    </location>
</feature>
<keyword evidence="4" id="KW-1015">Disulfide bond</keyword>
<dbReference type="GO" id="GO:0005576">
    <property type="term" value="C:extracellular region"/>
    <property type="evidence" value="ECO:0007669"/>
    <property type="project" value="UniProtKB-SubCell"/>
</dbReference>
<evidence type="ECO:0000256" key="5">
    <source>
        <dbReference type="ARBA" id="ARBA00023180"/>
    </source>
</evidence>
<accession>A0A9D3LTC7</accession>
<dbReference type="InterPro" id="IPR008139">
    <property type="entry name" value="SaposinB_dom"/>
</dbReference>
<dbReference type="Gene3D" id="1.10.225.10">
    <property type="entry name" value="Saposin-like"/>
    <property type="match status" value="3"/>
</dbReference>
<dbReference type="EMBL" id="JAFIRN010000015">
    <property type="protein sequence ID" value="KAG5834790.1"/>
    <property type="molecule type" value="Genomic_DNA"/>
</dbReference>
<dbReference type="SUPFAM" id="SSF47862">
    <property type="entry name" value="Saposin"/>
    <property type="match status" value="2"/>
</dbReference>
<keyword evidence="9" id="KW-1185">Reference proteome</keyword>
<evidence type="ECO:0000256" key="2">
    <source>
        <dbReference type="ARBA" id="ARBA00022525"/>
    </source>
</evidence>
<dbReference type="Proteomes" id="UP001044222">
    <property type="component" value="Chromosome 15"/>
</dbReference>
<organism evidence="8 9">
    <name type="scientific">Anguilla anguilla</name>
    <name type="common">European freshwater eel</name>
    <name type="synonym">Muraena anguilla</name>
    <dbReference type="NCBI Taxonomy" id="7936"/>
    <lineage>
        <taxon>Eukaryota</taxon>
        <taxon>Metazoa</taxon>
        <taxon>Chordata</taxon>
        <taxon>Craniata</taxon>
        <taxon>Vertebrata</taxon>
        <taxon>Euteleostomi</taxon>
        <taxon>Actinopterygii</taxon>
        <taxon>Neopterygii</taxon>
        <taxon>Teleostei</taxon>
        <taxon>Anguilliformes</taxon>
        <taxon>Anguillidae</taxon>
        <taxon>Anguilla</taxon>
    </lineage>
</organism>
<evidence type="ECO:0000313" key="8">
    <source>
        <dbReference type="EMBL" id="KAG5834790.1"/>
    </source>
</evidence>
<gene>
    <name evidence="8" type="ORF">ANANG_G00265310</name>
</gene>
<keyword evidence="2" id="KW-0964">Secreted</keyword>
<dbReference type="InterPro" id="IPR051428">
    <property type="entry name" value="Sphingo_Act-Surfact_Prot"/>
</dbReference>
<comment type="caution">
    <text evidence="8">The sequence shown here is derived from an EMBL/GenBank/DDBJ whole genome shotgun (WGS) entry which is preliminary data.</text>
</comment>
<evidence type="ECO:0000313" key="9">
    <source>
        <dbReference type="Proteomes" id="UP001044222"/>
    </source>
</evidence>
<feature type="domain" description="Saposin B-type" evidence="7">
    <location>
        <begin position="226"/>
        <end position="306"/>
    </location>
</feature>
<evidence type="ECO:0000256" key="6">
    <source>
        <dbReference type="SAM" id="SignalP"/>
    </source>
</evidence>
<feature type="domain" description="Saposin B-type" evidence="7">
    <location>
        <begin position="35"/>
        <end position="117"/>
    </location>
</feature>
<reference evidence="8" key="1">
    <citation type="submission" date="2021-01" db="EMBL/GenBank/DDBJ databases">
        <title>A chromosome-scale assembly of European eel, Anguilla anguilla.</title>
        <authorList>
            <person name="Henkel C."/>
            <person name="Jong-Raadsen S.A."/>
            <person name="Dufour S."/>
            <person name="Weltzien F.-A."/>
            <person name="Palstra A.P."/>
            <person name="Pelster B."/>
            <person name="Spaink H.P."/>
            <person name="Van Den Thillart G.E."/>
            <person name="Jansen H."/>
            <person name="Zahm M."/>
            <person name="Klopp C."/>
            <person name="Cedric C."/>
            <person name="Louis A."/>
            <person name="Berthelot C."/>
            <person name="Parey E."/>
            <person name="Roest Crollius H."/>
            <person name="Montfort J."/>
            <person name="Robinson-Rechavi M."/>
            <person name="Bucao C."/>
            <person name="Bouchez O."/>
            <person name="Gislard M."/>
            <person name="Lluch J."/>
            <person name="Milhes M."/>
            <person name="Lampietro C."/>
            <person name="Lopez Roques C."/>
            <person name="Donnadieu C."/>
            <person name="Braasch I."/>
            <person name="Desvignes T."/>
            <person name="Postlethwait J."/>
            <person name="Bobe J."/>
            <person name="Guiguen Y."/>
            <person name="Dirks R."/>
        </authorList>
    </citation>
    <scope>NUCLEOTIDE SEQUENCE</scope>
    <source>
        <strain evidence="8">Tag_6206</strain>
        <tissue evidence="8">Liver</tissue>
    </source>
</reference>
<dbReference type="PANTHER" id="PTHR11480:SF99">
    <property type="entry name" value="SURFACTANT PROTEIN BB"/>
    <property type="match status" value="1"/>
</dbReference>
<dbReference type="InterPro" id="IPR003119">
    <property type="entry name" value="SAP_A"/>
</dbReference>
<evidence type="ECO:0000256" key="1">
    <source>
        <dbReference type="ARBA" id="ARBA00004613"/>
    </source>
</evidence>
<dbReference type="SMART" id="SM00741">
    <property type="entry name" value="SapB"/>
    <property type="match status" value="3"/>
</dbReference>
<feature type="chain" id="PRO_5039041441" description="Saposin B-type domain-containing protein" evidence="6">
    <location>
        <begin position="21"/>
        <end position="347"/>
    </location>
</feature>
<protein>
    <recommendedName>
        <fullName evidence="7">Saposin B-type domain-containing protein</fullName>
    </recommendedName>
</protein>
<sequence>MAFLKFGFFIFVVCYSTAAAGVIDARSGRGNMSATQDNCKDCKQILELFVDVISDADTQDKFKNILDELCNQLPDTTTQNVCQDQVKQILPMVIQFLTDFIKTNQICTILGECKSQSQGMEQELLTNYITEVRLSPGPGTMTEMTNLQCTLCMYLFKTLETLLPSTEGIVIKVLAQVCWILPARLREKCQVVVELYIRQLLDVLLSWFTAKKVCCLLQLCPFRGPTSPDCDSCQTLANLARFHLGSNATELQTSAFLESVCLSHPSSIPECDAFTQRYGLLLQKALTKPVGILDQCQEALLCAAEEDCDAVGGVPVDPCRRGSYRCRDIKTAEKCNSVSFCQKYMWI</sequence>
<dbReference type="PANTHER" id="PTHR11480">
    <property type="entry name" value="SAPOSIN-RELATED"/>
    <property type="match status" value="1"/>
</dbReference>